<evidence type="ECO:0000256" key="1">
    <source>
        <dbReference type="ARBA" id="ARBA00004123"/>
    </source>
</evidence>
<dbReference type="GO" id="GO:0006338">
    <property type="term" value="P:chromatin remodeling"/>
    <property type="evidence" value="ECO:0007669"/>
    <property type="project" value="EnsemblFungi"/>
</dbReference>
<dbReference type="SUPFAM" id="SSF81901">
    <property type="entry name" value="HCP-like"/>
    <property type="match status" value="1"/>
</dbReference>
<proteinExistence type="inferred from homology"/>
<dbReference type="Pfam" id="PF13174">
    <property type="entry name" value="TPR_6"/>
    <property type="match status" value="1"/>
</dbReference>
<evidence type="ECO:0000256" key="6">
    <source>
        <dbReference type="ARBA" id="ARBA00023163"/>
    </source>
</evidence>
<dbReference type="PROSITE" id="PS51462">
    <property type="entry name" value="NUDIX"/>
    <property type="match status" value="1"/>
</dbReference>
<evidence type="ECO:0000313" key="12">
    <source>
        <dbReference type="EMBL" id="ODQ48665.1"/>
    </source>
</evidence>
<dbReference type="GO" id="GO:0000978">
    <property type="term" value="F:RNA polymerase II cis-regulatory region sequence-specific DNA binding"/>
    <property type="evidence" value="ECO:0007669"/>
    <property type="project" value="TreeGrafter"/>
</dbReference>
<dbReference type="GeneID" id="30179241"/>
<dbReference type="GO" id="GO:0000278">
    <property type="term" value="P:mitotic cell cycle"/>
    <property type="evidence" value="ECO:0007669"/>
    <property type="project" value="EnsemblFungi"/>
</dbReference>
<accession>A0A1E3NRE3</accession>
<keyword evidence="5" id="KW-0805">Transcription regulation</keyword>
<dbReference type="GO" id="GO:0005634">
    <property type="term" value="C:nucleus"/>
    <property type="evidence" value="ECO:0007669"/>
    <property type="project" value="UniProtKB-SubCell"/>
</dbReference>
<dbReference type="PANTHER" id="PTHR14017">
    <property type="entry name" value="LYSINE-SPECIFIC DEMETHYLASE"/>
    <property type="match status" value="1"/>
</dbReference>
<name>A0A1E3NRE3_9ASCO</name>
<dbReference type="FunFam" id="1.25.40.10:FF:000078">
    <property type="entry name" value="Transcriptional corepressor Cyc8"/>
    <property type="match status" value="1"/>
</dbReference>
<feature type="repeat" description="TPR" evidence="9">
    <location>
        <begin position="22"/>
        <end position="55"/>
    </location>
</feature>
<feature type="repeat" description="TPR" evidence="9">
    <location>
        <begin position="272"/>
        <end position="305"/>
    </location>
</feature>
<dbReference type="InterPro" id="IPR051630">
    <property type="entry name" value="Corepressor-Demethylase"/>
</dbReference>
<evidence type="ECO:0000256" key="3">
    <source>
        <dbReference type="ARBA" id="ARBA00022737"/>
    </source>
</evidence>
<dbReference type="FunFam" id="1.25.40.10:FF:000403">
    <property type="entry name" value="General transcriptional repressor, putative"/>
    <property type="match status" value="1"/>
</dbReference>
<keyword evidence="3" id="KW-0677">Repeat</keyword>
<gene>
    <name evidence="12" type="ORF">PICMEDRAFT_28737</name>
</gene>
<dbReference type="GO" id="GO:0003714">
    <property type="term" value="F:transcription corepressor activity"/>
    <property type="evidence" value="ECO:0007669"/>
    <property type="project" value="EnsemblFungi"/>
</dbReference>
<feature type="compositionally biased region" description="Basic and acidic residues" evidence="10">
    <location>
        <begin position="609"/>
        <end position="627"/>
    </location>
</feature>
<dbReference type="PROSITE" id="PS50005">
    <property type="entry name" value="TPR"/>
    <property type="match status" value="7"/>
</dbReference>
<evidence type="ECO:0000256" key="2">
    <source>
        <dbReference type="ARBA" id="ARBA00022491"/>
    </source>
</evidence>
<feature type="region of interest" description="Disordered" evidence="10">
    <location>
        <begin position="451"/>
        <end position="654"/>
    </location>
</feature>
<dbReference type="InterPro" id="IPR019734">
    <property type="entry name" value="TPR_rpt"/>
</dbReference>
<dbReference type="PROSITE" id="PS50293">
    <property type="entry name" value="TPR_REGION"/>
    <property type="match status" value="1"/>
</dbReference>
<dbReference type="CDD" id="cd18888">
    <property type="entry name" value="NUDIX_ADPRase_Nudt5"/>
    <property type="match status" value="1"/>
</dbReference>
<dbReference type="STRING" id="763406.A0A1E3NRE3"/>
<dbReference type="InterPro" id="IPR015797">
    <property type="entry name" value="NUDIX_hydrolase-like_dom_sf"/>
</dbReference>
<dbReference type="GO" id="GO:2000879">
    <property type="term" value="P:negative regulation of dipeptide transport"/>
    <property type="evidence" value="ECO:0007669"/>
    <property type="project" value="EnsemblFungi"/>
</dbReference>
<dbReference type="RefSeq" id="XP_019019778.1">
    <property type="nucleotide sequence ID" value="XM_019162554.1"/>
</dbReference>
<evidence type="ECO:0000256" key="5">
    <source>
        <dbReference type="ARBA" id="ARBA00023015"/>
    </source>
</evidence>
<dbReference type="PANTHER" id="PTHR14017:SF1">
    <property type="entry name" value="LD02225P"/>
    <property type="match status" value="1"/>
</dbReference>
<feature type="region of interest" description="Disordered" evidence="10">
    <location>
        <begin position="408"/>
        <end position="438"/>
    </location>
</feature>
<dbReference type="GO" id="GO:0042304">
    <property type="term" value="P:regulation of fatty acid biosynthetic process"/>
    <property type="evidence" value="ECO:0007669"/>
    <property type="project" value="EnsemblFungi"/>
</dbReference>
<dbReference type="GO" id="GO:0017053">
    <property type="term" value="C:transcription repressor complex"/>
    <property type="evidence" value="ECO:0007669"/>
    <property type="project" value="EnsemblFungi"/>
</dbReference>
<dbReference type="Pfam" id="PF13432">
    <property type="entry name" value="TPR_16"/>
    <property type="match status" value="1"/>
</dbReference>
<feature type="domain" description="Nudix hydrolase" evidence="11">
    <location>
        <begin position="710"/>
        <end position="853"/>
    </location>
</feature>
<dbReference type="GO" id="GO:0003713">
    <property type="term" value="F:transcription coactivator activity"/>
    <property type="evidence" value="ECO:0007669"/>
    <property type="project" value="EnsemblFungi"/>
</dbReference>
<evidence type="ECO:0000256" key="7">
    <source>
        <dbReference type="ARBA" id="ARBA00023242"/>
    </source>
</evidence>
<evidence type="ECO:0000259" key="11">
    <source>
        <dbReference type="PROSITE" id="PS51462"/>
    </source>
</evidence>
<evidence type="ECO:0000256" key="4">
    <source>
        <dbReference type="ARBA" id="ARBA00022803"/>
    </source>
</evidence>
<dbReference type="GO" id="GO:0042826">
    <property type="term" value="F:histone deacetylase binding"/>
    <property type="evidence" value="ECO:0007669"/>
    <property type="project" value="EnsemblFungi"/>
</dbReference>
<dbReference type="GO" id="GO:0045944">
    <property type="term" value="P:positive regulation of transcription by RNA polymerase II"/>
    <property type="evidence" value="ECO:0007669"/>
    <property type="project" value="EnsemblFungi"/>
</dbReference>
<feature type="compositionally biased region" description="Basic and acidic residues" evidence="10">
    <location>
        <begin position="563"/>
        <end position="597"/>
    </location>
</feature>
<keyword evidence="4 9" id="KW-0802">TPR repeat</keyword>
<protein>
    <recommendedName>
        <fullName evidence="11">Nudix hydrolase domain-containing protein</fullName>
    </recommendedName>
</protein>
<dbReference type="AlphaFoldDB" id="A0A1E3NRE3"/>
<dbReference type="Pfam" id="PF00515">
    <property type="entry name" value="TPR_1"/>
    <property type="match status" value="1"/>
</dbReference>
<dbReference type="OrthoDB" id="418911at2759"/>
<evidence type="ECO:0000256" key="9">
    <source>
        <dbReference type="PROSITE-ProRule" id="PRU00339"/>
    </source>
</evidence>
<organism evidence="12 13">
    <name type="scientific">Pichia membranifaciens NRRL Y-2026</name>
    <dbReference type="NCBI Taxonomy" id="763406"/>
    <lineage>
        <taxon>Eukaryota</taxon>
        <taxon>Fungi</taxon>
        <taxon>Dikarya</taxon>
        <taxon>Ascomycota</taxon>
        <taxon>Saccharomycotina</taxon>
        <taxon>Pichiomycetes</taxon>
        <taxon>Pichiales</taxon>
        <taxon>Pichiaceae</taxon>
        <taxon>Pichia</taxon>
    </lineage>
</organism>
<keyword evidence="2" id="KW-0678">Repressor</keyword>
<dbReference type="EMBL" id="KV454001">
    <property type="protein sequence ID" value="ODQ48665.1"/>
    <property type="molecule type" value="Genomic_DNA"/>
</dbReference>
<dbReference type="SUPFAM" id="SSF48452">
    <property type="entry name" value="TPR-like"/>
    <property type="match status" value="1"/>
</dbReference>
<feature type="repeat" description="TPR" evidence="9">
    <location>
        <begin position="163"/>
        <end position="196"/>
    </location>
</feature>
<keyword evidence="13" id="KW-1185">Reference proteome</keyword>
<dbReference type="GO" id="GO:0006972">
    <property type="term" value="P:hyperosmotic response"/>
    <property type="evidence" value="ECO:0007669"/>
    <property type="project" value="EnsemblFungi"/>
</dbReference>
<feature type="compositionally biased region" description="Low complexity" evidence="10">
    <location>
        <begin position="453"/>
        <end position="486"/>
    </location>
</feature>
<dbReference type="SMART" id="SM00028">
    <property type="entry name" value="TPR"/>
    <property type="match status" value="9"/>
</dbReference>
<comment type="subcellular location">
    <subcellularLocation>
        <location evidence="1">Nucleus</location>
    </subcellularLocation>
</comment>
<keyword evidence="6" id="KW-0804">Transcription</keyword>
<dbReference type="Pfam" id="PF00293">
    <property type="entry name" value="NUDIX"/>
    <property type="match status" value="1"/>
</dbReference>
<feature type="repeat" description="TPR" evidence="9">
    <location>
        <begin position="126"/>
        <end position="159"/>
    </location>
</feature>
<evidence type="ECO:0000256" key="10">
    <source>
        <dbReference type="SAM" id="MobiDB-lite"/>
    </source>
</evidence>
<feature type="compositionally biased region" description="Low complexity" evidence="10">
    <location>
        <begin position="413"/>
        <end position="425"/>
    </location>
</feature>
<feature type="compositionally biased region" description="Low complexity" evidence="10">
    <location>
        <begin position="628"/>
        <end position="654"/>
    </location>
</feature>
<reference evidence="12 13" key="1">
    <citation type="journal article" date="2016" name="Proc. Natl. Acad. Sci. U.S.A.">
        <title>Comparative genomics of biotechnologically important yeasts.</title>
        <authorList>
            <person name="Riley R."/>
            <person name="Haridas S."/>
            <person name="Wolfe K.H."/>
            <person name="Lopes M.R."/>
            <person name="Hittinger C.T."/>
            <person name="Goeker M."/>
            <person name="Salamov A.A."/>
            <person name="Wisecaver J.H."/>
            <person name="Long T.M."/>
            <person name="Calvey C.H."/>
            <person name="Aerts A.L."/>
            <person name="Barry K.W."/>
            <person name="Choi C."/>
            <person name="Clum A."/>
            <person name="Coughlan A.Y."/>
            <person name="Deshpande S."/>
            <person name="Douglass A.P."/>
            <person name="Hanson S.J."/>
            <person name="Klenk H.-P."/>
            <person name="LaButti K.M."/>
            <person name="Lapidus A."/>
            <person name="Lindquist E.A."/>
            <person name="Lipzen A.M."/>
            <person name="Meier-Kolthoff J.P."/>
            <person name="Ohm R.A."/>
            <person name="Otillar R.P."/>
            <person name="Pangilinan J.L."/>
            <person name="Peng Y."/>
            <person name="Rokas A."/>
            <person name="Rosa C.A."/>
            <person name="Scheuner C."/>
            <person name="Sibirny A.A."/>
            <person name="Slot J.C."/>
            <person name="Stielow J.B."/>
            <person name="Sun H."/>
            <person name="Kurtzman C.P."/>
            <person name="Blackwell M."/>
            <person name="Grigoriev I.V."/>
            <person name="Jeffries T.W."/>
        </authorList>
    </citation>
    <scope>NUCLEOTIDE SEQUENCE [LARGE SCALE GENOMIC DNA]</scope>
    <source>
        <strain evidence="12 13">NRRL Y-2026</strain>
    </source>
</reference>
<dbReference type="GO" id="GO:0000122">
    <property type="term" value="P:negative regulation of transcription by RNA polymerase II"/>
    <property type="evidence" value="ECO:0007669"/>
    <property type="project" value="EnsemblFungi"/>
</dbReference>
<dbReference type="GO" id="GO:0031490">
    <property type="term" value="F:chromatin DNA binding"/>
    <property type="evidence" value="ECO:0007669"/>
    <property type="project" value="TreeGrafter"/>
</dbReference>
<dbReference type="InterPro" id="IPR000086">
    <property type="entry name" value="NUDIX_hydrolase_dom"/>
</dbReference>
<dbReference type="InterPro" id="IPR011990">
    <property type="entry name" value="TPR-like_helical_dom_sf"/>
</dbReference>
<feature type="repeat" description="TPR" evidence="9">
    <location>
        <begin position="56"/>
        <end position="89"/>
    </location>
</feature>
<comment type="similarity">
    <text evidence="8">Belongs to the CYC8/SSN6 family.</text>
</comment>
<dbReference type="Gene3D" id="1.25.40.10">
    <property type="entry name" value="Tetratricopeptide repeat domain"/>
    <property type="match status" value="3"/>
</dbReference>
<evidence type="ECO:0000313" key="13">
    <source>
        <dbReference type="Proteomes" id="UP000094455"/>
    </source>
</evidence>
<feature type="repeat" description="TPR" evidence="9">
    <location>
        <begin position="306"/>
        <end position="339"/>
    </location>
</feature>
<dbReference type="Proteomes" id="UP000094455">
    <property type="component" value="Unassembled WGS sequence"/>
</dbReference>
<dbReference type="Gene3D" id="3.90.79.10">
    <property type="entry name" value="Nucleoside Triphosphate Pyrophosphohydrolase"/>
    <property type="match status" value="1"/>
</dbReference>
<feature type="non-terminal residue" evidence="12">
    <location>
        <position position="1"/>
    </location>
</feature>
<dbReference type="Pfam" id="PF13181">
    <property type="entry name" value="TPR_8"/>
    <property type="match status" value="2"/>
</dbReference>
<feature type="compositionally biased region" description="Basic and acidic residues" evidence="10">
    <location>
        <begin position="518"/>
        <end position="553"/>
    </location>
</feature>
<keyword evidence="7" id="KW-0539">Nucleus</keyword>
<feature type="compositionally biased region" description="Basic and acidic residues" evidence="10">
    <location>
        <begin position="487"/>
        <end position="509"/>
    </location>
</feature>
<feature type="repeat" description="TPR" evidence="9">
    <location>
        <begin position="200"/>
        <end position="233"/>
    </location>
</feature>
<sequence length="863" mass="97991">HPPATSTPSMSSYDKKFIQQCAETWIAIGTCADTIGQVEKAVEAFSTVLRYTPNNAKALTHLAHVYRTRDAYAEAADLYRRALALDQHNGETWGLLGHCYLMLDDLQSAYTAYQQALLNLQNLSVPKLWHGIGILYDRYGSLEYAEEAFVRVLEMDPNFDKANEVYFRLGIIYKLQGKLQKALECFQYILNRPPAPLTQTDVWFQIGTVLEQNRDFTGSKEAYERVLQSSPNHSKVLQQLGGLYSQPEAPFYDLDIALQLLNQSIELNNSDAHSWYYLGRVYMSKQDYPNAYESFQHAVNLDSRNPTFWCSIGVLYYKISQYKDALDAYTRAIRLNPYLSEVWYDLGTLYETCNNQIGDALDAYRRAASLDPDNPHIAERLMQLSKYEKEGGALPPPVQTQHQLTMPSHQMIQQQQQQQQQQQHQLNPANGLPLGQQFQLGNAPNLIHQQSNEQRAQAEAQRQAEVQRQAEAQRLAEQQQQQQLAEAQRKAEFDAEEKRKAEAEAEATKRAAGLQKQAEMKAEEEKKQAEKVKKEKAKKEKKDAEEKEKEAQRQRQRQLEINSENRKQAQQERELEMEKQRKFAETAEAEAKAKAEADAETAANAAADAKIKADEEAREQARIHAESEAQAQAQAQAQAEVEAEAENQAKVQAEAEAEANARQLLEAEKVINQEPLSNENARFINLEKLDYISPAGNKGVWEIARRTTRPKGSDVDAVIIIPTLKYANGDNKLVFVRQFRPPTGGVCVEFPAGLVDPEDTLEACALRELREETGYVGVIRKRSGVVWSDPGLSDANCEIVWVDVDMEQDENKTPLPHWMDNEVIEVITVRLDELEKSMEEWSNKGYLIDAKIQTFLIGLCMEK</sequence>
<evidence type="ECO:0000256" key="8">
    <source>
        <dbReference type="ARBA" id="ARBA00061082"/>
    </source>
</evidence>
<dbReference type="SUPFAM" id="SSF55811">
    <property type="entry name" value="Nudix"/>
    <property type="match status" value="1"/>
</dbReference>